<dbReference type="Pfam" id="PF23359">
    <property type="entry name" value="Lsr2_DNA-bd"/>
    <property type="match status" value="1"/>
</dbReference>
<accession>A0ABW2C221</accession>
<evidence type="ECO:0000256" key="1">
    <source>
        <dbReference type="ARBA" id="ARBA00023125"/>
    </source>
</evidence>
<protein>
    <submittedName>
        <fullName evidence="5">Lsr2 family protein</fullName>
    </submittedName>
</protein>
<evidence type="ECO:0000259" key="3">
    <source>
        <dbReference type="Pfam" id="PF11774"/>
    </source>
</evidence>
<feature type="domain" description="Lsr2 DNA-binding" evidence="4">
    <location>
        <begin position="80"/>
        <end position="115"/>
    </location>
</feature>
<evidence type="ECO:0000259" key="4">
    <source>
        <dbReference type="Pfam" id="PF23359"/>
    </source>
</evidence>
<feature type="compositionally biased region" description="Basic and acidic residues" evidence="2">
    <location>
        <begin position="74"/>
        <end position="85"/>
    </location>
</feature>
<dbReference type="InterPro" id="IPR042261">
    <property type="entry name" value="Lsr2-like_dimerization"/>
</dbReference>
<evidence type="ECO:0000256" key="2">
    <source>
        <dbReference type="SAM" id="MobiDB-lite"/>
    </source>
</evidence>
<dbReference type="Gene3D" id="3.30.60.230">
    <property type="entry name" value="Lsr2, dimerization domain"/>
    <property type="match status" value="1"/>
</dbReference>
<feature type="compositionally biased region" description="Low complexity" evidence="2">
    <location>
        <begin position="64"/>
        <end position="73"/>
    </location>
</feature>
<organism evidence="5 6">
    <name type="scientific">Haloechinothrix salitolerans</name>
    <dbReference type="NCBI Taxonomy" id="926830"/>
    <lineage>
        <taxon>Bacteria</taxon>
        <taxon>Bacillati</taxon>
        <taxon>Actinomycetota</taxon>
        <taxon>Actinomycetes</taxon>
        <taxon>Pseudonocardiales</taxon>
        <taxon>Pseudonocardiaceae</taxon>
        <taxon>Haloechinothrix</taxon>
    </lineage>
</organism>
<name>A0ABW2C221_9PSEU</name>
<dbReference type="Proteomes" id="UP001596337">
    <property type="component" value="Unassembled WGS sequence"/>
</dbReference>
<gene>
    <name evidence="5" type="ORF">ACFQGD_16885</name>
</gene>
<feature type="domain" description="Lsr2 dimerization" evidence="3">
    <location>
        <begin position="1"/>
        <end position="58"/>
    </location>
</feature>
<dbReference type="Gene3D" id="4.10.320.10">
    <property type="entry name" value="E3-binding domain"/>
    <property type="match status" value="1"/>
</dbReference>
<dbReference type="InterPro" id="IPR036625">
    <property type="entry name" value="E3-bd_dom_sf"/>
</dbReference>
<dbReference type="Pfam" id="PF11774">
    <property type="entry name" value="Lsr2"/>
    <property type="match status" value="1"/>
</dbReference>
<dbReference type="RefSeq" id="WP_345396779.1">
    <property type="nucleotide sequence ID" value="NZ_BAABLA010000026.1"/>
</dbReference>
<reference evidence="6" key="1">
    <citation type="journal article" date="2019" name="Int. J. Syst. Evol. Microbiol.">
        <title>The Global Catalogue of Microorganisms (GCM) 10K type strain sequencing project: providing services to taxonomists for standard genome sequencing and annotation.</title>
        <authorList>
            <consortium name="The Broad Institute Genomics Platform"/>
            <consortium name="The Broad Institute Genome Sequencing Center for Infectious Disease"/>
            <person name="Wu L."/>
            <person name="Ma J."/>
        </authorList>
    </citation>
    <scope>NUCLEOTIDE SEQUENCE [LARGE SCALE GENOMIC DNA]</scope>
    <source>
        <strain evidence="6">KCTC 32255</strain>
    </source>
</reference>
<sequence>MAEKVSVELIDDIDGSEADESVVFSLDGVDYEIDLSAKNAAELRDSLGQFIEHARRTGGRKQPGKAARQAPKQAAKETGDREENRAIREWAREQGYDVSDRGRIPAEIIDAYHQAS</sequence>
<evidence type="ECO:0000313" key="5">
    <source>
        <dbReference type="EMBL" id="MFC6868819.1"/>
    </source>
</evidence>
<dbReference type="InterPro" id="IPR024412">
    <property type="entry name" value="Lsr2_dim_dom"/>
</dbReference>
<dbReference type="EMBL" id="JBHSXX010000001">
    <property type="protein sequence ID" value="MFC6868819.1"/>
    <property type="molecule type" value="Genomic_DNA"/>
</dbReference>
<feature type="region of interest" description="Disordered" evidence="2">
    <location>
        <begin position="55"/>
        <end position="85"/>
    </location>
</feature>
<dbReference type="InterPro" id="IPR055370">
    <property type="entry name" value="Lsr2_DNA-bd"/>
</dbReference>
<proteinExistence type="predicted"/>
<comment type="caution">
    <text evidence="5">The sequence shown here is derived from an EMBL/GenBank/DDBJ whole genome shotgun (WGS) entry which is preliminary data.</text>
</comment>
<evidence type="ECO:0000313" key="6">
    <source>
        <dbReference type="Proteomes" id="UP001596337"/>
    </source>
</evidence>
<keyword evidence="1" id="KW-0238">DNA-binding</keyword>
<keyword evidence="6" id="KW-1185">Reference proteome</keyword>